<evidence type="ECO:0000313" key="3">
    <source>
        <dbReference type="Proteomes" id="UP000198953"/>
    </source>
</evidence>
<dbReference type="EMBL" id="FOBF01000029">
    <property type="protein sequence ID" value="SEN55933.1"/>
    <property type="molecule type" value="Genomic_DNA"/>
</dbReference>
<dbReference type="STRING" id="46177.SAMN05660976_07818"/>
<accession>A0A1H8HIE2</accession>
<feature type="chain" id="PRO_5011634389" evidence="1">
    <location>
        <begin position="27"/>
        <end position="248"/>
    </location>
</feature>
<feature type="signal peptide" evidence="1">
    <location>
        <begin position="1"/>
        <end position="26"/>
    </location>
</feature>
<reference evidence="2 3" key="1">
    <citation type="submission" date="2016-10" db="EMBL/GenBank/DDBJ databases">
        <authorList>
            <person name="de Groot N.N."/>
        </authorList>
    </citation>
    <scope>NUCLEOTIDE SEQUENCE [LARGE SCALE GENOMIC DNA]</scope>
    <source>
        <strain evidence="2 3">DSM 43357</strain>
    </source>
</reference>
<keyword evidence="1" id="KW-0732">Signal</keyword>
<dbReference type="Proteomes" id="UP000198953">
    <property type="component" value="Unassembled WGS sequence"/>
</dbReference>
<name>A0A1H8HIE2_9ACTN</name>
<evidence type="ECO:0000256" key="1">
    <source>
        <dbReference type="SAM" id="SignalP"/>
    </source>
</evidence>
<evidence type="ECO:0000313" key="2">
    <source>
        <dbReference type="EMBL" id="SEN55933.1"/>
    </source>
</evidence>
<dbReference type="OrthoDB" id="3775567at2"/>
<gene>
    <name evidence="2" type="ORF">SAMN05660976_07818</name>
</gene>
<keyword evidence="3" id="KW-1185">Reference proteome</keyword>
<dbReference type="AlphaFoldDB" id="A0A1H8HIE2"/>
<proteinExistence type="predicted"/>
<protein>
    <submittedName>
        <fullName evidence="2">Uncharacterized protein</fullName>
    </submittedName>
</protein>
<organism evidence="2 3">
    <name type="scientific">Nonomuraea pusilla</name>
    <dbReference type="NCBI Taxonomy" id="46177"/>
    <lineage>
        <taxon>Bacteria</taxon>
        <taxon>Bacillati</taxon>
        <taxon>Actinomycetota</taxon>
        <taxon>Actinomycetes</taxon>
        <taxon>Streptosporangiales</taxon>
        <taxon>Streptosporangiaceae</taxon>
        <taxon>Nonomuraea</taxon>
    </lineage>
</organism>
<dbReference type="RefSeq" id="WP_091105454.1">
    <property type="nucleotide sequence ID" value="NZ_FOBF01000029.1"/>
</dbReference>
<sequence>MRRITRVAAGLGTAAAVAVAGLAADAADGPPQRERVVALAHGDDRLPSTTATDWVTYADHVVVVSATSEQPVPPTRTDVERGEGLMGRKVGLEVQNVLWSRPDAARPAPEAWEYNATGWTFTDGNLDNPTVLAMEGRPRIEPGHRYILAIAWQGPRCAEGDAPEPGRWMGLGEGSELPFDGGVIGQGELQGEVRTVAEARALAADAGPNAGLKEDMVGRGADDLAAALKAAAPGQKQQFAPQPTAACD</sequence>